<dbReference type="Pfam" id="PF12833">
    <property type="entry name" value="HTH_18"/>
    <property type="match status" value="1"/>
</dbReference>
<dbReference type="EMBL" id="FQWD01000006">
    <property type="protein sequence ID" value="SHH05623.1"/>
    <property type="molecule type" value="Genomic_DNA"/>
</dbReference>
<dbReference type="SMART" id="SM00342">
    <property type="entry name" value="HTH_ARAC"/>
    <property type="match status" value="1"/>
</dbReference>
<keyword evidence="5" id="KW-1185">Reference proteome</keyword>
<dbReference type="InterPro" id="IPR010499">
    <property type="entry name" value="AraC_E-bd"/>
</dbReference>
<keyword evidence="1" id="KW-0805">Transcription regulation</keyword>
<keyword evidence="2" id="KW-0804">Transcription</keyword>
<evidence type="ECO:0000313" key="5">
    <source>
        <dbReference type="Proteomes" id="UP000184520"/>
    </source>
</evidence>
<dbReference type="RefSeq" id="WP_073324577.1">
    <property type="nucleotide sequence ID" value="NZ_FQWD01000006.1"/>
</dbReference>
<dbReference type="InterPro" id="IPR011256">
    <property type="entry name" value="Reg_factor_effector_dom_sf"/>
</dbReference>
<dbReference type="PROSITE" id="PS01124">
    <property type="entry name" value="HTH_ARAC_FAMILY_2"/>
    <property type="match status" value="1"/>
</dbReference>
<dbReference type="Pfam" id="PF06445">
    <property type="entry name" value="GyrI-like"/>
    <property type="match status" value="1"/>
</dbReference>
<dbReference type="GO" id="GO:0003700">
    <property type="term" value="F:DNA-binding transcription factor activity"/>
    <property type="evidence" value="ECO:0007669"/>
    <property type="project" value="InterPro"/>
</dbReference>
<dbReference type="InterPro" id="IPR018060">
    <property type="entry name" value="HTH_AraC"/>
</dbReference>
<evidence type="ECO:0000313" key="4">
    <source>
        <dbReference type="EMBL" id="SHH05623.1"/>
    </source>
</evidence>
<sequence length="284" mass="32415">MNIKNLIAFIEENVESPINIESLSKHAQCSESYFHREINKLTGLTPGKLVEILRIHRACYLLHYRKALRCTDIAILCGYNTADGLRRAFKRQTGCTPNTFRAQQVKIEQLPHTATLQSLLKLTTENATQGTNVQIIQQPAIPVYGIKHENSPAQIPATVGQFIEWRKSHRLSPRVSRTFNAFWSDPNNADTHFRVDIMCEATRAVSLPQDERFFSGEIPPGRYAIIEVEGGDPMIQSATSELLYRYIPQHNEEMAEFPVLVERIRFYPDVPLNQALNRVMVLLK</sequence>
<dbReference type="Gene3D" id="1.10.10.60">
    <property type="entry name" value="Homeodomain-like"/>
    <property type="match status" value="2"/>
</dbReference>
<proteinExistence type="predicted"/>
<name>A0A1M5PWJ8_9ALTE</name>
<feature type="domain" description="HTH araC/xylS-type" evidence="3">
    <location>
        <begin position="4"/>
        <end position="103"/>
    </location>
</feature>
<organism evidence="4 5">
    <name type="scientific">Marisediminitalea aggregata</name>
    <dbReference type="NCBI Taxonomy" id="634436"/>
    <lineage>
        <taxon>Bacteria</taxon>
        <taxon>Pseudomonadati</taxon>
        <taxon>Pseudomonadota</taxon>
        <taxon>Gammaproteobacteria</taxon>
        <taxon>Alteromonadales</taxon>
        <taxon>Alteromonadaceae</taxon>
        <taxon>Marisediminitalea</taxon>
    </lineage>
</organism>
<dbReference type="InterPro" id="IPR029442">
    <property type="entry name" value="GyrI-like"/>
</dbReference>
<dbReference type="Gene3D" id="3.20.80.10">
    <property type="entry name" value="Regulatory factor, effector binding domain"/>
    <property type="match status" value="1"/>
</dbReference>
<dbReference type="AlphaFoldDB" id="A0A1M5PWJ8"/>
<dbReference type="GO" id="GO:0043565">
    <property type="term" value="F:sequence-specific DNA binding"/>
    <property type="evidence" value="ECO:0007669"/>
    <property type="project" value="InterPro"/>
</dbReference>
<evidence type="ECO:0000256" key="2">
    <source>
        <dbReference type="ARBA" id="ARBA00023163"/>
    </source>
</evidence>
<reference evidence="5" key="1">
    <citation type="submission" date="2016-11" db="EMBL/GenBank/DDBJ databases">
        <authorList>
            <person name="Varghese N."/>
            <person name="Submissions S."/>
        </authorList>
    </citation>
    <scope>NUCLEOTIDE SEQUENCE [LARGE SCALE GENOMIC DNA]</scope>
    <source>
        <strain evidence="5">CGMCC 1.8995</strain>
    </source>
</reference>
<evidence type="ECO:0000256" key="1">
    <source>
        <dbReference type="ARBA" id="ARBA00023015"/>
    </source>
</evidence>
<protein>
    <submittedName>
        <fullName evidence="4">AraC family transcriptional regulator</fullName>
    </submittedName>
</protein>
<gene>
    <name evidence="4" type="ORF">SAMN05216361_3612</name>
</gene>
<accession>A0A1M5PWJ8</accession>
<evidence type="ECO:0000259" key="3">
    <source>
        <dbReference type="PROSITE" id="PS01124"/>
    </source>
</evidence>
<dbReference type="SUPFAM" id="SSF55136">
    <property type="entry name" value="Probable bacterial effector-binding domain"/>
    <property type="match status" value="1"/>
</dbReference>
<dbReference type="SUPFAM" id="SSF46689">
    <property type="entry name" value="Homeodomain-like"/>
    <property type="match status" value="2"/>
</dbReference>
<dbReference type="InterPro" id="IPR009057">
    <property type="entry name" value="Homeodomain-like_sf"/>
</dbReference>
<dbReference type="PANTHER" id="PTHR40055">
    <property type="entry name" value="TRANSCRIPTIONAL REGULATOR YGIV-RELATED"/>
    <property type="match status" value="1"/>
</dbReference>
<dbReference type="SMART" id="SM00871">
    <property type="entry name" value="AraC_E_bind"/>
    <property type="match status" value="1"/>
</dbReference>
<dbReference type="PANTHER" id="PTHR40055:SF2">
    <property type="entry name" value="DNA GYRASE INHIBITOR"/>
    <property type="match status" value="1"/>
</dbReference>
<dbReference type="OrthoDB" id="282744at2"/>
<dbReference type="InterPro" id="IPR050908">
    <property type="entry name" value="SmbC-like"/>
</dbReference>
<dbReference type="STRING" id="634436.SAMN05216361_3612"/>
<dbReference type="Proteomes" id="UP000184520">
    <property type="component" value="Unassembled WGS sequence"/>
</dbReference>